<comment type="caution">
    <text evidence="2">The sequence shown here is derived from an EMBL/GenBank/DDBJ whole genome shotgun (WGS) entry which is preliminary data.</text>
</comment>
<name>A0A543I616_9MICO</name>
<gene>
    <name evidence="2" type="ORF">FB466_0864</name>
</gene>
<dbReference type="Proteomes" id="UP000318331">
    <property type="component" value="Unassembled WGS sequence"/>
</dbReference>
<feature type="compositionally biased region" description="Polar residues" evidence="1">
    <location>
        <begin position="1"/>
        <end position="12"/>
    </location>
</feature>
<sequence>MSVHTRTPSMTVRRQIYVRLKPGAPSALGS</sequence>
<evidence type="ECO:0000313" key="2">
    <source>
        <dbReference type="EMBL" id="TQM66043.1"/>
    </source>
</evidence>
<dbReference type="EMBL" id="VFPN01000001">
    <property type="protein sequence ID" value="TQM66043.1"/>
    <property type="molecule type" value="Genomic_DNA"/>
</dbReference>
<proteinExistence type="predicted"/>
<accession>A0A543I616</accession>
<organism evidence="2 3">
    <name type="scientific">Klugiella xanthotipulae</name>
    <dbReference type="NCBI Taxonomy" id="244735"/>
    <lineage>
        <taxon>Bacteria</taxon>
        <taxon>Bacillati</taxon>
        <taxon>Actinomycetota</taxon>
        <taxon>Actinomycetes</taxon>
        <taxon>Micrococcales</taxon>
        <taxon>Microbacteriaceae</taxon>
        <taxon>Klugiella</taxon>
    </lineage>
</organism>
<evidence type="ECO:0000256" key="1">
    <source>
        <dbReference type="SAM" id="MobiDB-lite"/>
    </source>
</evidence>
<feature type="region of interest" description="Disordered" evidence="1">
    <location>
        <begin position="1"/>
        <end position="30"/>
    </location>
</feature>
<dbReference type="AlphaFoldDB" id="A0A543I616"/>
<evidence type="ECO:0000313" key="3">
    <source>
        <dbReference type="Proteomes" id="UP000318331"/>
    </source>
</evidence>
<protein>
    <submittedName>
        <fullName evidence="2">Uncharacterized protein</fullName>
    </submittedName>
</protein>
<reference evidence="2 3" key="1">
    <citation type="submission" date="2019-06" db="EMBL/GenBank/DDBJ databases">
        <title>Sequencing the genomes of 1000 actinobacteria strains.</title>
        <authorList>
            <person name="Klenk H.-P."/>
        </authorList>
    </citation>
    <scope>NUCLEOTIDE SEQUENCE [LARGE SCALE GENOMIC DNA]</scope>
    <source>
        <strain evidence="2 3">DSM 18031</strain>
    </source>
</reference>
<keyword evidence="3" id="KW-1185">Reference proteome</keyword>